<organism evidence="1 2">
    <name type="scientific">Mesorhizobium wenxiniae</name>
    <dbReference type="NCBI Taxonomy" id="2014805"/>
    <lineage>
        <taxon>Bacteria</taxon>
        <taxon>Pseudomonadati</taxon>
        <taxon>Pseudomonadota</taxon>
        <taxon>Alphaproteobacteria</taxon>
        <taxon>Hyphomicrobiales</taxon>
        <taxon>Phyllobacteriaceae</taxon>
        <taxon>Mesorhizobium</taxon>
    </lineage>
</organism>
<dbReference type="RefSeq" id="WP_095519445.1">
    <property type="nucleotide sequence ID" value="NZ_NPKH01000021.1"/>
</dbReference>
<comment type="caution">
    <text evidence="1">The sequence shown here is derived from an EMBL/GenBank/DDBJ whole genome shotgun (WGS) entry which is preliminary data.</text>
</comment>
<dbReference type="EMBL" id="NPKH01000021">
    <property type="protein sequence ID" value="PAP94524.1"/>
    <property type="molecule type" value="Genomic_DNA"/>
</dbReference>
<gene>
    <name evidence="1" type="ORF">CIT31_16120</name>
</gene>
<sequence>MPLNVNGLMLAESKRNVHRIALYAGTKAEELLDPGFWVHVGPQLRTDDRIEVVGFDRQWFGEVMVLEVGKGAAGGARVAYIVGPVALTNEAKIDKPSEHEVRWGGPNGGWRVIRTKDKTVLADMLDSKEAGAAWIAENLKAA</sequence>
<name>A0A271KGD6_9HYPH</name>
<evidence type="ECO:0000313" key="1">
    <source>
        <dbReference type="EMBL" id="PAP94524.1"/>
    </source>
</evidence>
<keyword evidence="2" id="KW-1185">Reference proteome</keyword>
<protein>
    <submittedName>
        <fullName evidence="1">Uncharacterized protein</fullName>
    </submittedName>
</protein>
<dbReference type="OrthoDB" id="8116488at2"/>
<reference evidence="1 2" key="1">
    <citation type="submission" date="2017-08" db="EMBL/GenBank/DDBJ databases">
        <title>Mesorhizobium wenxinae sp. nov., a novel rhizobial species isolated from root nodules of chickpea (Cicer arietinum L.).</title>
        <authorList>
            <person name="Zhang J."/>
        </authorList>
    </citation>
    <scope>NUCLEOTIDE SEQUENCE [LARGE SCALE GENOMIC DNA]</scope>
    <source>
        <strain evidence="2">WYCCWR 10019</strain>
    </source>
</reference>
<dbReference type="Proteomes" id="UP000215931">
    <property type="component" value="Unassembled WGS sequence"/>
</dbReference>
<evidence type="ECO:0000313" key="2">
    <source>
        <dbReference type="Proteomes" id="UP000215931"/>
    </source>
</evidence>
<accession>A0A271KGD6</accession>
<dbReference type="AlphaFoldDB" id="A0A271KGD6"/>
<proteinExistence type="predicted"/>